<feature type="region of interest" description="Disordered" evidence="2">
    <location>
        <begin position="205"/>
        <end position="230"/>
    </location>
</feature>
<dbReference type="InterPro" id="IPR001478">
    <property type="entry name" value="PDZ"/>
</dbReference>
<name>A0A9W6Y9Q2_9STRA</name>
<dbReference type="PROSITE" id="PS50106">
    <property type="entry name" value="PDZ"/>
    <property type="match status" value="1"/>
</dbReference>
<gene>
    <name evidence="4" type="ORF">Pfra01_002629500</name>
</gene>
<feature type="compositionally biased region" description="Low complexity" evidence="2">
    <location>
        <begin position="861"/>
        <end position="880"/>
    </location>
</feature>
<feature type="coiled-coil region" evidence="1">
    <location>
        <begin position="1161"/>
        <end position="1287"/>
    </location>
</feature>
<dbReference type="OrthoDB" id="65415at2759"/>
<evidence type="ECO:0000259" key="3">
    <source>
        <dbReference type="PROSITE" id="PS50106"/>
    </source>
</evidence>
<protein>
    <submittedName>
        <fullName evidence="4">Unnamed protein product</fullName>
    </submittedName>
</protein>
<feature type="compositionally biased region" description="Basic and acidic residues" evidence="2">
    <location>
        <begin position="1361"/>
        <end position="1372"/>
    </location>
</feature>
<dbReference type="PANTHER" id="PTHR34491:SF156">
    <property type="entry name" value="KINESIN MOTOR DOMAIN-CONTAINING PROTEIN"/>
    <property type="match status" value="1"/>
</dbReference>
<accession>A0A9W6Y9Q2</accession>
<feature type="compositionally biased region" description="Low complexity" evidence="2">
    <location>
        <begin position="1379"/>
        <end position="1392"/>
    </location>
</feature>
<feature type="region of interest" description="Disordered" evidence="2">
    <location>
        <begin position="1324"/>
        <end position="1394"/>
    </location>
</feature>
<feature type="region of interest" description="Disordered" evidence="2">
    <location>
        <begin position="562"/>
        <end position="614"/>
    </location>
</feature>
<feature type="region of interest" description="Disordered" evidence="2">
    <location>
        <begin position="861"/>
        <end position="886"/>
    </location>
</feature>
<sequence length="1443" mass="157789">MMDDEASMPRSAVQWHAPILPALVALPIWQRALGSIGERQPKAEQDLPLLFQDESSPAAHTVWITPPRHAKRGHQLISAAPRADYARDARTGRRRANASVHWRSAGGGRREHSAASATAVGCSAASTPAATASTGTGRLHLDSKDRAVQLAHGRGISQPATVRSRPDVLDVLDVIEPMDFSAPNESDVDMMHDDSMLSANLAAQYGHPQQAQQAQRPPLPPHPGIPGLSADPQSVFPGVYVPGLSPMDQPQQGDAMEEYARLMGIKVENDDPNVNAAGAFGVPGHDLAKIQANAAYFENLISRERNDAMDDGNNVTSMTLPAGLGSGMNGFLGAPMAPAPPMYNPNSELAFQDGGGSRLYDPSSGFPGQNAPMPFHKAPQVRPGMLPPDMVGSQTLPPEIISAMMKNNPAHNFDNLSEDEKQALIKEEKSRERNRDHSRKSRLRKKEFVESLKHEVGQLQVYQQICEQCMDCIALVAAEASAVFLFSSAARSVRVPRLSQAYLKIFHAQHCKDRLVELHNWLEGVAENTQSYCLQLQQKQEQQEKEKLLALQQQRLAQLEQQARLKAAKKQHKSHSSSNATAPRPDVPAASMSAGRLRAPSTAASSRRRSSVSLKTVEQQADPALYVLRTDKAEALPVVMLSCFLFAGANCPFPHAFKGMPSFALAMEELNVQLTQAAPAAYPSKLKNSVATKVGLGLRLTASHEQDGQFLGATVAGFLRDQQELDPALADIPVGAKLVRVNGVNVEDSPFDQVLVQLRSAGLPLRLRFLYNPYLNFQRSSSVTPRGSVDIASDAESLSQRKRVVSSASGGSSSGNSMAGPVDLGTPPTDPSYRSYSVDAPRSTSGLFGSVFGDFFGTGSTSGTSRAPVSVSSGIVSGTGKQRGETADIATGSSHHGMLNDAALLFAWDDVRGGSRDLISRGFFSYLPPSLLRELRQKRRAERKAKAFLPEHDLSDSDDGDDNQRAEDIKAIMSRKAQGVWSTATGPMGLSFGACKICDVEAAMLEKAPVFFSSRLEHRGSEKRLCKGFVLVSINNESTFGVPFAVVIKRLRSASRPTSLCFRWYQDFSPFLETELVEQHGSSIRRSSSLIKSHTIGAKAFVNSLDCVAEAQTDLSNSLQLALMENASIRDEIGVLQDAHRELRLAQERAAQRELILQANIEQSDVVIAKLKEEVDVQRQELEKSRLRAQEAETKLATNKKEYEAMLEKAQESAKVRLAEHEDQLVKESNRSIENANRLAERRAHKMLEAAENESQRKHEEYLQKLAEEHSEEVESLLQQVAVWRHQVEVLTEAEKRNYAALVSNGVNPYGDYQRSRFGYSSSDSPFADLKSGGSNDLQAPRRKPGKAQGSSVSTAATAAKWRDGSPEDNNKNKTHAFSGTSDQSSQSNSGTFWDRMNKWTNGVVCVTKYSRQTTMRASNGFTWLSQHPRVDRIPVNEQIFNK</sequence>
<feature type="compositionally biased region" description="Low complexity" evidence="2">
    <location>
        <begin position="806"/>
        <end position="820"/>
    </location>
</feature>
<evidence type="ECO:0000313" key="4">
    <source>
        <dbReference type="EMBL" id="GMF60613.1"/>
    </source>
</evidence>
<dbReference type="PANTHER" id="PTHR34491">
    <property type="entry name" value="A-TYPE INCLUSION PROTEIN, PUTATIVE-RELATED"/>
    <property type="match status" value="1"/>
</dbReference>
<comment type="caution">
    <text evidence="4">The sequence shown here is derived from an EMBL/GenBank/DDBJ whole genome shotgun (WGS) entry which is preliminary data.</text>
</comment>
<dbReference type="Proteomes" id="UP001165121">
    <property type="component" value="Unassembled WGS sequence"/>
</dbReference>
<evidence type="ECO:0000256" key="2">
    <source>
        <dbReference type="SAM" id="MobiDB-lite"/>
    </source>
</evidence>
<dbReference type="CDD" id="cd06503">
    <property type="entry name" value="ATP-synt_Fo_b"/>
    <property type="match status" value="1"/>
</dbReference>
<reference evidence="4" key="1">
    <citation type="submission" date="2023-04" db="EMBL/GenBank/DDBJ databases">
        <title>Phytophthora fragariaefolia NBRC 109709.</title>
        <authorList>
            <person name="Ichikawa N."/>
            <person name="Sato H."/>
            <person name="Tonouchi N."/>
        </authorList>
    </citation>
    <scope>NUCLEOTIDE SEQUENCE</scope>
    <source>
        <strain evidence="4">NBRC 109709</strain>
    </source>
</reference>
<proteinExistence type="predicted"/>
<feature type="compositionally biased region" description="Low complexity" evidence="2">
    <location>
        <begin position="205"/>
        <end position="216"/>
    </location>
</feature>
<feature type="compositionally biased region" description="Low complexity" evidence="2">
    <location>
        <begin position="596"/>
        <end position="605"/>
    </location>
</feature>
<dbReference type="EMBL" id="BSXT01005489">
    <property type="protein sequence ID" value="GMF60613.1"/>
    <property type="molecule type" value="Genomic_DNA"/>
</dbReference>
<evidence type="ECO:0000313" key="5">
    <source>
        <dbReference type="Proteomes" id="UP001165121"/>
    </source>
</evidence>
<feature type="domain" description="PDZ" evidence="3">
    <location>
        <begin position="699"/>
        <end position="773"/>
    </location>
</feature>
<evidence type="ECO:0000256" key="1">
    <source>
        <dbReference type="SAM" id="Coils"/>
    </source>
</evidence>
<feature type="compositionally biased region" description="Basic residues" evidence="2">
    <location>
        <begin position="566"/>
        <end position="575"/>
    </location>
</feature>
<keyword evidence="5" id="KW-1185">Reference proteome</keyword>
<organism evidence="4 5">
    <name type="scientific">Phytophthora fragariaefolia</name>
    <dbReference type="NCBI Taxonomy" id="1490495"/>
    <lineage>
        <taxon>Eukaryota</taxon>
        <taxon>Sar</taxon>
        <taxon>Stramenopiles</taxon>
        <taxon>Oomycota</taxon>
        <taxon>Peronosporomycetes</taxon>
        <taxon>Peronosporales</taxon>
        <taxon>Peronosporaceae</taxon>
        <taxon>Phytophthora</taxon>
    </lineage>
</organism>
<keyword evidence="1" id="KW-0175">Coiled coil</keyword>
<feature type="region of interest" description="Disordered" evidence="2">
    <location>
        <begin position="800"/>
        <end position="838"/>
    </location>
</feature>
<dbReference type="CDD" id="cd14809">
    <property type="entry name" value="bZIP_AUREO-like"/>
    <property type="match status" value="1"/>
</dbReference>
<feature type="region of interest" description="Disordered" evidence="2">
    <location>
        <begin position="90"/>
        <end position="111"/>
    </location>
</feature>